<name>A0A8J6XXB0_9BACT</name>
<dbReference type="EMBL" id="JACXWD010000028">
    <property type="protein sequence ID" value="MBD3868331.1"/>
    <property type="molecule type" value="Genomic_DNA"/>
</dbReference>
<dbReference type="Gene3D" id="2.60.40.10">
    <property type="entry name" value="Immunoglobulins"/>
    <property type="match status" value="2"/>
</dbReference>
<comment type="caution">
    <text evidence="3">The sequence shown here is derived from an EMBL/GenBank/DDBJ whole genome shotgun (WGS) entry which is preliminary data.</text>
</comment>
<dbReference type="AlphaFoldDB" id="A0A8J6XXB0"/>
<evidence type="ECO:0000256" key="1">
    <source>
        <dbReference type="SAM" id="MobiDB-lite"/>
    </source>
</evidence>
<sequence>MAKRSSRSTIILDWVNVTYRSAALWICGALILIIAGGFYWYHATQVAPRDRAVQAIEEATGLMSKAVALTSSDPRVLEARVNARETIEEAESAFASRDWDRARQAAMHSATLSRKAIDLVEGKNANSAEVRFLHIEGDVKVKRAGEFSWETAHDQMVLNVGDQLKTTSSGSAQLIYFDGTKSTVDSGSLLEIRQLFEDPTTKERKVSERLGWGSVQVSTRKQSGPGSEHEVSTEVASATTSEEGEMKVRYDKDQGVARFDAYDGKWGIKTQESKKALGSGQTVDAYGDGRISPTRDLPTAPRLLSPSDQKMFVFENPAEAEMTLRWEKVAGAREYRLTISERNLFTDPAYQGVIQGTSIAVEGLSVQSYYWKVETVMPDGGLGPPSAVRRFRVTGQSVRDSQDNTPPPLEITDFLLSGPMVIVNGLTEPGAGLWIDNEKIDVYEDGTFYAVVRLRKEGENIVEFLAQDAAGNEQVVKRRAYVETY</sequence>
<dbReference type="PANTHER" id="PTHR38731">
    <property type="entry name" value="LIPL45-RELATED LIPOPROTEIN-RELATED"/>
    <property type="match status" value="1"/>
</dbReference>
<evidence type="ECO:0000313" key="3">
    <source>
        <dbReference type="EMBL" id="MBD3868331.1"/>
    </source>
</evidence>
<accession>A0A8J6XXB0</accession>
<evidence type="ECO:0000313" key="4">
    <source>
        <dbReference type="Proteomes" id="UP000648239"/>
    </source>
</evidence>
<gene>
    <name evidence="3" type="ORF">IFK94_09415</name>
</gene>
<dbReference type="InterPro" id="IPR013783">
    <property type="entry name" value="Ig-like_fold"/>
</dbReference>
<keyword evidence="2" id="KW-1133">Transmembrane helix</keyword>
<reference evidence="3 4" key="1">
    <citation type="submission" date="2020-08" db="EMBL/GenBank/DDBJ databases">
        <title>Acidobacteriota in marine sediments use diverse sulfur dissimilation pathways.</title>
        <authorList>
            <person name="Wasmund K."/>
        </authorList>
    </citation>
    <scope>NUCLEOTIDE SEQUENCE [LARGE SCALE GENOMIC DNA]</scope>
    <source>
        <strain evidence="3">MAG AM4</strain>
    </source>
</reference>
<organism evidence="3 4">
    <name type="scientific">Candidatus Polarisedimenticola svalbardensis</name>
    <dbReference type="NCBI Taxonomy" id="2886004"/>
    <lineage>
        <taxon>Bacteria</taxon>
        <taxon>Pseudomonadati</taxon>
        <taxon>Acidobacteriota</taxon>
        <taxon>Candidatus Polarisedimenticolia</taxon>
        <taxon>Candidatus Polarisedimenticolales</taxon>
        <taxon>Candidatus Polarisedimenticolaceae</taxon>
        <taxon>Candidatus Polarisedimenticola</taxon>
    </lineage>
</organism>
<evidence type="ECO:0008006" key="5">
    <source>
        <dbReference type="Google" id="ProtNLM"/>
    </source>
</evidence>
<keyword evidence="2" id="KW-0812">Transmembrane</keyword>
<feature type="region of interest" description="Disordered" evidence="1">
    <location>
        <begin position="216"/>
        <end position="245"/>
    </location>
</feature>
<feature type="region of interest" description="Disordered" evidence="1">
    <location>
        <begin position="279"/>
        <end position="303"/>
    </location>
</feature>
<keyword evidence="2" id="KW-0472">Membrane</keyword>
<dbReference type="Proteomes" id="UP000648239">
    <property type="component" value="Unassembled WGS sequence"/>
</dbReference>
<feature type="compositionally biased region" description="Polar residues" evidence="1">
    <location>
        <begin position="216"/>
        <end position="225"/>
    </location>
</feature>
<evidence type="ECO:0000256" key="2">
    <source>
        <dbReference type="SAM" id="Phobius"/>
    </source>
</evidence>
<feature type="transmembrane region" description="Helical" evidence="2">
    <location>
        <begin position="21"/>
        <end position="41"/>
    </location>
</feature>
<protein>
    <recommendedName>
        <fullName evidence="5">FecR protein domain-containing protein</fullName>
    </recommendedName>
</protein>
<proteinExistence type="predicted"/>